<feature type="compositionally biased region" description="Gly residues" evidence="10">
    <location>
        <begin position="844"/>
        <end position="872"/>
    </location>
</feature>
<feature type="compositionally biased region" description="Low complexity" evidence="10">
    <location>
        <begin position="802"/>
        <end position="843"/>
    </location>
</feature>
<dbReference type="SUPFAM" id="SSF55486">
    <property type="entry name" value="Metalloproteases ('zincins'), catalytic domain"/>
    <property type="match status" value="1"/>
</dbReference>
<dbReference type="PANTHER" id="PTHR38340:SF1">
    <property type="entry name" value="S-LAYER PROTEIN"/>
    <property type="match status" value="1"/>
</dbReference>
<dbReference type="KEGG" id="rhp:LPB142_01215"/>
<keyword evidence="6" id="KW-0800">Toxin</keyword>
<dbReference type="GO" id="GO:0005509">
    <property type="term" value="F:calcium ion binding"/>
    <property type="evidence" value="ECO:0007669"/>
    <property type="project" value="InterPro"/>
</dbReference>
<dbReference type="Gene3D" id="3.40.390.10">
    <property type="entry name" value="Collagenase (Catalytic Domain)"/>
    <property type="match status" value="1"/>
</dbReference>
<comment type="cofactor">
    <cofactor evidence="1">
        <name>Ca(2+)</name>
        <dbReference type="ChEBI" id="CHEBI:29108"/>
    </cofactor>
</comment>
<comment type="subcellular location">
    <subcellularLocation>
        <location evidence="2">Membrane</location>
    </subcellularLocation>
    <subcellularLocation>
        <location evidence="3">Secreted</location>
    </subcellularLocation>
</comment>
<feature type="domain" description="Peptidase metallopeptidase" evidence="11">
    <location>
        <begin position="163"/>
        <end position="309"/>
    </location>
</feature>
<feature type="compositionally biased region" description="Gly residues" evidence="10">
    <location>
        <begin position="522"/>
        <end position="532"/>
    </location>
</feature>
<dbReference type="InterPro" id="IPR024079">
    <property type="entry name" value="MetalloPept_cat_dom_sf"/>
</dbReference>
<dbReference type="InterPro" id="IPR018511">
    <property type="entry name" value="Hemolysin-typ_Ca-bd_CS"/>
</dbReference>
<evidence type="ECO:0000256" key="4">
    <source>
        <dbReference type="ARBA" id="ARBA00009490"/>
    </source>
</evidence>
<evidence type="ECO:0000256" key="5">
    <source>
        <dbReference type="ARBA" id="ARBA00022525"/>
    </source>
</evidence>
<feature type="compositionally biased region" description="Gly residues" evidence="10">
    <location>
        <begin position="736"/>
        <end position="748"/>
    </location>
</feature>
<evidence type="ECO:0000256" key="8">
    <source>
        <dbReference type="ARBA" id="ARBA00023026"/>
    </source>
</evidence>
<dbReference type="SUPFAM" id="SSF51120">
    <property type="entry name" value="beta-Roll"/>
    <property type="match status" value="3"/>
</dbReference>
<dbReference type="Pfam" id="PF04151">
    <property type="entry name" value="PPC"/>
    <property type="match status" value="1"/>
</dbReference>
<dbReference type="Gene3D" id="2.60.120.380">
    <property type="match status" value="1"/>
</dbReference>
<dbReference type="PANTHER" id="PTHR38340">
    <property type="entry name" value="S-LAYER PROTEIN"/>
    <property type="match status" value="1"/>
</dbReference>
<reference evidence="12 13" key="1">
    <citation type="submission" date="2016-10" db="EMBL/GenBank/DDBJ databases">
        <title>Rhodobacter sp. LPB0142, isolated from sea water.</title>
        <authorList>
            <person name="Kim E."/>
            <person name="Yi H."/>
        </authorList>
    </citation>
    <scope>NUCLEOTIDE SEQUENCE [LARGE SCALE GENOMIC DNA]</scope>
    <source>
        <strain evidence="12 13">LPB0142</strain>
    </source>
</reference>
<dbReference type="InterPro" id="IPR011049">
    <property type="entry name" value="Serralysin-like_metalloprot_C"/>
</dbReference>
<dbReference type="PRINTS" id="PR00313">
    <property type="entry name" value="CABNDNGRPT"/>
</dbReference>
<feature type="compositionally biased region" description="Low complexity" evidence="10">
    <location>
        <begin position="599"/>
        <end position="608"/>
    </location>
</feature>
<sequence>MIMSLDFSSKASLSDDSLTRDAALTESTDAAASTATSYTLAVDDTVTGHVGTSGDKDWYKVTLTAGEGYVFSAWGATGQSTGVDDTLLSVYNSNGTLIASNDDVTSYNRFSLIDFTASYSGTYYVAVGAYGSETGAYTLQVADDVYTPEQISSYTVDFDWGISAPIHFDAEAGDTITVNITGLTADAKQLALWALEAWSIATGITFTTTTSATANIIFDDTESGAFAGPVSYNPNTGILTQASVNVGADWVAYYGSTIDSYSFQTYIHEIGHALGLGHTGPYDGSATYGTDNAYLNDSTVYSIMSYFSPEENTTIDGDFLSVITPMMSDYISMETLYGGGSTAYSGNTTWGANSNVGGYLGEIFGMIFDGDAVDSDLYAGAEIVFTIYDTGGYDTLDVSVFSTDQVIDLTPEGISDIDGVLNSMTIASGTIVEAVLSGAGDDTITGNSANNSIDAGTGNDVVDGGAGSDTAVIAGTMAAATVTVLSSGLRIVSADGTDLFTNVEYFQFADGTYSYAQLTGEDTGGGGSGDGVELGDDTETEDQYLTGGTGDDTIYGGAGDDLLTGNEGDDEIYGSSGDDGLRGNSGADTIDGGAGNDNISGSDGNDILDGGDGDDLMGGGLDNDSMSGGTGNDFMGGGMGNDTVSGDGGNDTVNGGAGDDLMMGETGNDIMGASFGNDTLDGGEGADAMGGGSGRDYLWGGSGDDSIGGGEGDDTINGLGGDDLLSGGDGNDLLSGGDGNDGLQGQGGNDTLVGGNGNDNLAASDGDDMLQGDAGDDLMGGGTGNDSMDGGDGNDFMGGGMDNDTMTGGTGNDTVNGGAGNDSMDGGDGNDIMGASFGNDTLMGGTGNDDMGGGTGRDYLTGNGGNDSIGGGEGDDTIFGGAGDDFLAGGGRHDLIDGGLGDDVINGGQGDDTMTGGDGADVFVFNGMIDGDVDTILDFEDGVDMFRISGVENAPGSGMNGYVAALNITNTTIDGEAGVSMTYGGQVIYVVGVSAAELTKDDFIFA</sequence>
<dbReference type="Pfam" id="PF08548">
    <property type="entry name" value="Peptidase_M10_C"/>
    <property type="match status" value="1"/>
</dbReference>
<dbReference type="EMBL" id="CP017781">
    <property type="protein sequence ID" value="AOZ68100.1"/>
    <property type="molecule type" value="Genomic_DNA"/>
</dbReference>
<evidence type="ECO:0000256" key="7">
    <source>
        <dbReference type="ARBA" id="ARBA00022737"/>
    </source>
</evidence>
<dbReference type="Pfam" id="PF00353">
    <property type="entry name" value="HemolysinCabind"/>
    <property type="match status" value="9"/>
</dbReference>
<dbReference type="PRINTS" id="PR01488">
    <property type="entry name" value="RTXTOXINA"/>
</dbReference>
<feature type="compositionally biased region" description="Gly residues" evidence="10">
    <location>
        <begin position="628"/>
        <end position="640"/>
    </location>
</feature>
<dbReference type="SMART" id="SM00235">
    <property type="entry name" value="ZnMc"/>
    <property type="match status" value="1"/>
</dbReference>
<name>A0A1D9M8H4_9RHOB</name>
<dbReference type="SUPFAM" id="SSF89260">
    <property type="entry name" value="Collagen-binding domain"/>
    <property type="match status" value="1"/>
</dbReference>
<dbReference type="GO" id="GO:0008270">
    <property type="term" value="F:zinc ion binding"/>
    <property type="evidence" value="ECO:0007669"/>
    <property type="project" value="InterPro"/>
</dbReference>
<feature type="region of interest" description="Disordered" evidence="10">
    <location>
        <begin position="521"/>
        <end position="873"/>
    </location>
</feature>
<feature type="compositionally biased region" description="Gly residues" evidence="10">
    <location>
        <begin position="682"/>
        <end position="710"/>
    </location>
</feature>
<evidence type="ECO:0000256" key="1">
    <source>
        <dbReference type="ARBA" id="ARBA00001913"/>
    </source>
</evidence>
<comment type="similarity">
    <text evidence="4">Belongs to the peptidase M10B family.</text>
</comment>
<dbReference type="GO" id="GO:0005615">
    <property type="term" value="C:extracellular space"/>
    <property type="evidence" value="ECO:0007669"/>
    <property type="project" value="InterPro"/>
</dbReference>
<evidence type="ECO:0000256" key="3">
    <source>
        <dbReference type="ARBA" id="ARBA00004613"/>
    </source>
</evidence>
<dbReference type="InterPro" id="IPR007280">
    <property type="entry name" value="Peptidase_C_arc/bac"/>
</dbReference>
<dbReference type="GO" id="GO:0008237">
    <property type="term" value="F:metallopeptidase activity"/>
    <property type="evidence" value="ECO:0007669"/>
    <property type="project" value="InterPro"/>
</dbReference>
<keyword evidence="7" id="KW-0677">Repeat</keyword>
<dbReference type="AlphaFoldDB" id="A0A1D9M8H4"/>
<evidence type="ECO:0000313" key="13">
    <source>
        <dbReference type="Proteomes" id="UP000176562"/>
    </source>
</evidence>
<feature type="compositionally biased region" description="Low complexity" evidence="10">
    <location>
        <begin position="722"/>
        <end position="735"/>
    </location>
</feature>
<keyword evidence="9" id="KW-0472">Membrane</keyword>
<dbReference type="InterPro" id="IPR013858">
    <property type="entry name" value="Peptidase_M10B_C"/>
</dbReference>
<dbReference type="GO" id="GO:0016020">
    <property type="term" value="C:membrane"/>
    <property type="evidence" value="ECO:0007669"/>
    <property type="project" value="UniProtKB-SubCell"/>
</dbReference>
<dbReference type="InterPro" id="IPR003995">
    <property type="entry name" value="RTX_toxin_determinant-A"/>
</dbReference>
<feature type="compositionally biased region" description="Acidic residues" evidence="10">
    <location>
        <begin position="533"/>
        <end position="542"/>
    </location>
</feature>
<feature type="compositionally biased region" description="Gly residues" evidence="10">
    <location>
        <begin position="778"/>
        <end position="801"/>
    </location>
</feature>
<keyword evidence="13" id="KW-1185">Reference proteome</keyword>
<evidence type="ECO:0000256" key="2">
    <source>
        <dbReference type="ARBA" id="ARBA00004370"/>
    </source>
</evidence>
<proteinExistence type="inferred from homology"/>
<keyword evidence="5" id="KW-0964">Secreted</keyword>
<dbReference type="STRING" id="1850250.LPB142_01215"/>
<evidence type="ECO:0000256" key="10">
    <source>
        <dbReference type="SAM" id="MobiDB-lite"/>
    </source>
</evidence>
<keyword evidence="8" id="KW-0843">Virulence</keyword>
<evidence type="ECO:0000313" key="12">
    <source>
        <dbReference type="EMBL" id="AOZ68100.1"/>
    </source>
</evidence>
<dbReference type="Gene3D" id="2.150.10.10">
    <property type="entry name" value="Serralysin-like metalloprotease, C-terminal"/>
    <property type="match status" value="7"/>
</dbReference>
<dbReference type="InterPro" id="IPR006026">
    <property type="entry name" value="Peptidase_Metallo"/>
</dbReference>
<accession>A0A1D9M8H4</accession>
<evidence type="ECO:0000259" key="11">
    <source>
        <dbReference type="SMART" id="SM00235"/>
    </source>
</evidence>
<dbReference type="InterPro" id="IPR001343">
    <property type="entry name" value="Hemolysn_Ca-bd"/>
</dbReference>
<dbReference type="GO" id="GO:0090729">
    <property type="term" value="F:toxin activity"/>
    <property type="evidence" value="ECO:0007669"/>
    <property type="project" value="UniProtKB-KW"/>
</dbReference>
<dbReference type="Proteomes" id="UP000176562">
    <property type="component" value="Chromosome"/>
</dbReference>
<evidence type="ECO:0000256" key="9">
    <source>
        <dbReference type="ARBA" id="ARBA00023136"/>
    </source>
</evidence>
<dbReference type="GO" id="GO:0006508">
    <property type="term" value="P:proteolysis"/>
    <property type="evidence" value="ECO:0007669"/>
    <property type="project" value="InterPro"/>
</dbReference>
<dbReference type="InterPro" id="IPR050557">
    <property type="entry name" value="RTX_toxin/Mannuronan_C5-epim"/>
</dbReference>
<protein>
    <recommendedName>
        <fullName evidence="11">Peptidase metallopeptidase domain-containing protein</fullName>
    </recommendedName>
</protein>
<feature type="compositionally biased region" description="Acidic residues" evidence="10">
    <location>
        <begin position="765"/>
        <end position="776"/>
    </location>
</feature>
<dbReference type="PROSITE" id="PS00330">
    <property type="entry name" value="HEMOLYSIN_CALCIUM"/>
    <property type="match status" value="5"/>
</dbReference>
<organism evidence="12 13">
    <name type="scientific">Rhodobacter xanthinilyticus</name>
    <dbReference type="NCBI Taxonomy" id="1850250"/>
    <lineage>
        <taxon>Bacteria</taxon>
        <taxon>Pseudomonadati</taxon>
        <taxon>Pseudomonadota</taxon>
        <taxon>Alphaproteobacteria</taxon>
        <taxon>Rhodobacterales</taxon>
        <taxon>Rhodobacter group</taxon>
        <taxon>Rhodobacter</taxon>
    </lineage>
</organism>
<evidence type="ECO:0000256" key="6">
    <source>
        <dbReference type="ARBA" id="ARBA00022656"/>
    </source>
</evidence>
<gene>
    <name evidence="12" type="ORF">LPB142_01215</name>
</gene>